<dbReference type="GO" id="GO:0034498">
    <property type="term" value="P:early endosome to Golgi transport"/>
    <property type="evidence" value="ECO:0007669"/>
    <property type="project" value="TreeGrafter"/>
</dbReference>
<dbReference type="GO" id="GO:0005829">
    <property type="term" value="C:cytosol"/>
    <property type="evidence" value="ECO:0007669"/>
    <property type="project" value="GOC"/>
</dbReference>
<feature type="region of interest" description="Disordered" evidence="4">
    <location>
        <begin position="76"/>
        <end position="138"/>
    </location>
</feature>
<dbReference type="Pfam" id="PF24965">
    <property type="entry name" value="TRS130_4HB"/>
    <property type="match status" value="1"/>
</dbReference>
<dbReference type="InterPro" id="IPR056916">
    <property type="entry name" value="NTS_TR130"/>
</dbReference>
<evidence type="ECO:0000256" key="1">
    <source>
        <dbReference type="ARBA" id="ARBA00004555"/>
    </source>
</evidence>
<proteinExistence type="predicted"/>
<dbReference type="InterPro" id="IPR035892">
    <property type="entry name" value="C2_domain_sf"/>
</dbReference>
<name>A0AAE1CDT3_9PEZI</name>
<comment type="caution">
    <text evidence="6">The sequence shown here is derived from an EMBL/GenBank/DDBJ whole genome shotgun (WGS) entry which is preliminary data.</text>
</comment>
<dbReference type="Gene3D" id="2.60.40.150">
    <property type="entry name" value="C2 domain"/>
    <property type="match status" value="1"/>
</dbReference>
<dbReference type="InterPro" id="IPR056913">
    <property type="entry name" value="TRAPPC10/Trs130_N"/>
</dbReference>
<dbReference type="SMART" id="SM00239">
    <property type="entry name" value="C2"/>
    <property type="match status" value="1"/>
</dbReference>
<dbReference type="Pfam" id="PF24967">
    <property type="entry name" value="NTS_TR130"/>
    <property type="match status" value="1"/>
</dbReference>
<evidence type="ECO:0000256" key="4">
    <source>
        <dbReference type="SAM" id="MobiDB-lite"/>
    </source>
</evidence>
<dbReference type="SUPFAM" id="SSF49562">
    <property type="entry name" value="C2 domain (Calcium/lipid-binding domain, CaLB)"/>
    <property type="match status" value="1"/>
</dbReference>
<dbReference type="Pfam" id="PF23274">
    <property type="entry name" value="DUF7077"/>
    <property type="match status" value="1"/>
</dbReference>
<feature type="compositionally biased region" description="Basic and acidic residues" evidence="4">
    <location>
        <begin position="2175"/>
        <end position="2212"/>
    </location>
</feature>
<gene>
    <name evidence="6" type="ORF">B0T22DRAFT_491378</name>
</gene>
<dbReference type="Pfam" id="PF00168">
    <property type="entry name" value="C2"/>
    <property type="match status" value="1"/>
</dbReference>
<dbReference type="Proteomes" id="UP001270362">
    <property type="component" value="Unassembled WGS sequence"/>
</dbReference>
<reference evidence="6" key="1">
    <citation type="journal article" date="2023" name="Mol. Phylogenet. Evol.">
        <title>Genome-scale phylogeny and comparative genomics of the fungal order Sordariales.</title>
        <authorList>
            <person name="Hensen N."/>
            <person name="Bonometti L."/>
            <person name="Westerberg I."/>
            <person name="Brannstrom I.O."/>
            <person name="Guillou S."/>
            <person name="Cros-Aarteil S."/>
            <person name="Calhoun S."/>
            <person name="Haridas S."/>
            <person name="Kuo A."/>
            <person name="Mondo S."/>
            <person name="Pangilinan J."/>
            <person name="Riley R."/>
            <person name="LaButti K."/>
            <person name="Andreopoulos B."/>
            <person name="Lipzen A."/>
            <person name="Chen C."/>
            <person name="Yan M."/>
            <person name="Daum C."/>
            <person name="Ng V."/>
            <person name="Clum A."/>
            <person name="Steindorff A."/>
            <person name="Ohm R.A."/>
            <person name="Martin F."/>
            <person name="Silar P."/>
            <person name="Natvig D.O."/>
            <person name="Lalanne C."/>
            <person name="Gautier V."/>
            <person name="Ament-Velasquez S.L."/>
            <person name="Kruys A."/>
            <person name="Hutchinson M.I."/>
            <person name="Powell A.J."/>
            <person name="Barry K."/>
            <person name="Miller A.N."/>
            <person name="Grigoriev I.V."/>
            <person name="Debuchy R."/>
            <person name="Gladieux P."/>
            <person name="Hiltunen Thoren M."/>
            <person name="Johannesson H."/>
        </authorList>
    </citation>
    <scope>NUCLEOTIDE SEQUENCE</scope>
    <source>
        <strain evidence="6">CBS 314.62</strain>
    </source>
</reference>
<dbReference type="PANTHER" id="PTHR13251">
    <property type="entry name" value="EPILEPSY HOLOPROSENCEPHALY CANDIDATE 1/TMEM1"/>
    <property type="match status" value="1"/>
</dbReference>
<evidence type="ECO:0000259" key="5">
    <source>
        <dbReference type="PROSITE" id="PS50004"/>
    </source>
</evidence>
<keyword evidence="7" id="KW-1185">Reference proteome</keyword>
<dbReference type="Pfam" id="PF23036">
    <property type="entry name" value="TRAPPC10_1st"/>
    <property type="match status" value="2"/>
</dbReference>
<reference evidence="6" key="2">
    <citation type="submission" date="2023-06" db="EMBL/GenBank/DDBJ databases">
        <authorList>
            <consortium name="Lawrence Berkeley National Laboratory"/>
            <person name="Haridas S."/>
            <person name="Hensen N."/>
            <person name="Bonometti L."/>
            <person name="Westerberg I."/>
            <person name="Brannstrom I.O."/>
            <person name="Guillou S."/>
            <person name="Cros-Aarteil S."/>
            <person name="Calhoun S."/>
            <person name="Kuo A."/>
            <person name="Mondo S."/>
            <person name="Pangilinan J."/>
            <person name="Riley R."/>
            <person name="Labutti K."/>
            <person name="Andreopoulos B."/>
            <person name="Lipzen A."/>
            <person name="Chen C."/>
            <person name="Yanf M."/>
            <person name="Daum C."/>
            <person name="Ng V."/>
            <person name="Clum A."/>
            <person name="Steindorff A."/>
            <person name="Ohm R."/>
            <person name="Martin F."/>
            <person name="Silar P."/>
            <person name="Natvig D."/>
            <person name="Lalanne C."/>
            <person name="Gautier V."/>
            <person name="Ament-Velasquez S.L."/>
            <person name="Kruys A."/>
            <person name="Hutchinson M.I."/>
            <person name="Powell A.J."/>
            <person name="Barry K."/>
            <person name="Miller A.N."/>
            <person name="Grigoriev I.V."/>
            <person name="Debuchy R."/>
            <person name="Gladieux P."/>
            <person name="Thoren M.H."/>
            <person name="Johannesson H."/>
        </authorList>
    </citation>
    <scope>NUCLEOTIDE SEQUENCE</scope>
    <source>
        <strain evidence="6">CBS 314.62</strain>
    </source>
</reference>
<feature type="compositionally biased region" description="Basic and acidic residues" evidence="4">
    <location>
        <begin position="1668"/>
        <end position="1678"/>
    </location>
</feature>
<evidence type="ECO:0000256" key="3">
    <source>
        <dbReference type="ARBA" id="ARBA00023034"/>
    </source>
</evidence>
<feature type="region of interest" description="Disordered" evidence="4">
    <location>
        <begin position="212"/>
        <end position="235"/>
    </location>
</feature>
<feature type="compositionally biased region" description="Low complexity" evidence="4">
    <location>
        <begin position="1611"/>
        <end position="1630"/>
    </location>
</feature>
<dbReference type="EMBL" id="JAULSO010000002">
    <property type="protein sequence ID" value="KAK3690063.1"/>
    <property type="molecule type" value="Genomic_DNA"/>
</dbReference>
<accession>A0AAE1CDT3</accession>
<evidence type="ECO:0000313" key="7">
    <source>
        <dbReference type="Proteomes" id="UP001270362"/>
    </source>
</evidence>
<protein>
    <recommendedName>
        <fullName evidence="5">C2 domain-containing protein</fullName>
    </recommendedName>
</protein>
<dbReference type="PANTHER" id="PTHR13251:SF3">
    <property type="entry name" value="TRAFFICKING PROTEIN PARTICLE COMPLEX SUBUNIT 10"/>
    <property type="match status" value="1"/>
</dbReference>
<dbReference type="Pfam" id="PF12584">
    <property type="entry name" value="TRAPPC10"/>
    <property type="match status" value="1"/>
</dbReference>
<comment type="subcellular location">
    <subcellularLocation>
        <location evidence="1">Golgi apparatus</location>
    </subcellularLocation>
</comment>
<dbReference type="GO" id="GO:1990071">
    <property type="term" value="C:TRAPPII protein complex"/>
    <property type="evidence" value="ECO:0007669"/>
    <property type="project" value="InterPro"/>
</dbReference>
<dbReference type="PROSITE" id="PS50004">
    <property type="entry name" value="C2"/>
    <property type="match status" value="1"/>
</dbReference>
<sequence length="2230" mass="244268">MEQPFSSSKVTVEYFDPHDVYKLLAPGLIPRLPLRDLHWQSHAGPLRSINTLHVELVPAGTDSSSAAATAAAAALASPLTSPNPKPATLQRVDSAPSRDDGFQTASIGGRVGAGEPTETAGPTLRPPGAGKERRHQIPGLRRTPYLKVLLVRCDDNDTYKSTTRSEIREWIKTNTPPAQGKVVSNAENHDAFEWLILHVVIPNTVAATQPRLAGSKAPDSSTDITKSSATSRWRGGSSTLLDKLRSDFNGSSKSAVDRVRQIRIGINDVPYDLLPRVVPAVPTGYSETEQDSENAWADLIGKFKELILSSFDTRVTQYEEDIKEKDAQRGLPGWNFCTFFILKEGLARGFESVGLVEDALVGYDELSVGLDAIIQEQAIAGSAEAHGGALLRYTEELKALAQKALDQISRGKLEFVDEEAVDLQSNEQSQADNFDDIPVSSTKKPYRELILANNVSLFDFRCYIFARQISLLLRLGNAWSTREELLAKLREQQELVPRGVAPRAPPPKPTDESENLAQLAEICRRALEFVPAVSSLISKDIIAAMTSWENNDGSENAHHHKSVDSVLLEVTDNIVASFAFSVAQQILAQTSTKALPIPPSTLAPVDGHEPKAAIPEPKTMMHPARHSSLHTQPMGRPPPSPNVFPGGRMGFPDETANAQYIKNGLEELAARRAQLYTLSRNILEEGGKKRGWSDGWSSVPIVGESGLAEMEDISLDDEAADAKPVPETESSIQASVAGVDNMLLRTALDHKDDFYRLYETLTDKALRHYTVANYTNSVEANMADLAVLKFHLCEYGEAAFYFYRTIPYFGESGWSLLELSTLVMYARCLKELRRLDDYANKALRQLLTKVAAAEKDRFQQKSLVRVGPKPKIQFPEASAISGFLADLLTVSASLEKEVRIPLASFFCDVELEGTPVYDDGQDSFLLRLRLRSLLIDEFEAPVISLRLVSPAAGGSKEIWLQTKAPVTLRPGRNMVQLHSAVMMAGDYEADQIRLSSSNVLLHHERDLGQPPDKSLDILKSPRVTLYQRANSFDVRLVGTRDVRLDKNNTLDLELLTGWNAITSCEVKIRSATGGLRLLMSEATVPGLTKPSKRADGGSFSFGPIPVESSVAIRFPYTVEQDVVNVAVKVEVTYSTEKGSFTFYKTSSVPIALALGVNVQDVFKHNALFSRFTVSTVSASPLRLFKSELQGSEIFESHFGVPPGAPVLVFQKQPAGLLYKITRTPGYILGPKTKKTMYLKIHYNIVQEEIEALFEQTLSQDLDGTALRDYTKLVVSGALIRLQSGLSGYDLEKAALLGELETKFLAEVNWEKQFPGLGPTIATGGPNDSGDANHGNSISARLAAFMRSWLHRHPKIVLPAPDAATAQPKSILIPVDVPPVTVVHTADIRFQKPLQSITGNSDDDEEDAGHPTFCINQLIPATLHLQWTRIWDTAGADSKAGKRAGARAEDLEFSYELSAQSDTWLLGGRRKGHFVIPAAAAASGAGEGLTSTPDTEADIPLMLIPLREGWLSYPTIEVREVKVGGGGGGVDGDEDIKGGGHGHCETDCRNLGETVLVVTERKKVTLSLDASGLGGGPLVLESLMSTEQQQHPSADAPPLPLDQREPTKPIPAAERGFGASAGASANASASAKQQVNQPNGIHGETDAVLNTPQGPDLASTNHPKSKIASRKEKVSDKTHKITSTNKPPGGFDTTPLPDVPPGYTVKFTFHRASNLPVADIKTASADPFLHATLTTEVPQRHREDPPLTHRTPTARNTTEPAWHDEWIVANVPASGFSLKCRLYDEDWPDHNDRLGNVTINVPSLSDDWEGIGNGPEGQVYEVKKRSGSKRAYFLQILTKALDPHVSITPRVHISIAVLGRSDPPHGHVYTVGPTGWIKHYSPMIGRLTGIKVNKDEQSDTTPSSHSDDKQTKKYDFQANEIQLSGPVPPKLYHRYVKFRPFVGLMFSSSGIRGRIMRKVLHKQHNRIYNFDSSTEYGSFEPCSEAASLQFLKMVHFDEGGRIFTYVITLDGLMRFTETGKEFGIDLLSKHTMHSDVATYIACSGEFFVRRLANADASGDPQPSEPTHPDQEISGGPPHELPPHNPRHYQLTIDNDSGTYRPDRSVLPDLKEFLERNLPGLGIVAMHCEEEELGKMKKAQMEAKKKEGQQVRMVLNRSPSGSSFSSDDESRLGYMERNGEGPLRSKKERAFDALQDPKRLKEFIRGHGDERGEGSEAAAARQANGEAPWGGE</sequence>
<feature type="region of interest" description="Disordered" evidence="4">
    <location>
        <begin position="1585"/>
        <end position="1695"/>
    </location>
</feature>
<feature type="compositionally biased region" description="Basic and acidic residues" evidence="4">
    <location>
        <begin position="1737"/>
        <end position="1746"/>
    </location>
</feature>
<feature type="domain" description="C2" evidence="5">
    <location>
        <begin position="1684"/>
        <end position="1819"/>
    </location>
</feature>
<organism evidence="6 7">
    <name type="scientific">Podospora appendiculata</name>
    <dbReference type="NCBI Taxonomy" id="314037"/>
    <lineage>
        <taxon>Eukaryota</taxon>
        <taxon>Fungi</taxon>
        <taxon>Dikarya</taxon>
        <taxon>Ascomycota</taxon>
        <taxon>Pezizomycotina</taxon>
        <taxon>Sordariomycetes</taxon>
        <taxon>Sordariomycetidae</taxon>
        <taxon>Sordariales</taxon>
        <taxon>Podosporaceae</taxon>
        <taxon>Podospora</taxon>
    </lineage>
</organism>
<feature type="compositionally biased region" description="Polar residues" evidence="4">
    <location>
        <begin position="218"/>
        <end position="235"/>
    </location>
</feature>
<dbReference type="GO" id="GO:0006891">
    <property type="term" value="P:intra-Golgi vesicle-mediated transport"/>
    <property type="evidence" value="ECO:0007669"/>
    <property type="project" value="TreeGrafter"/>
</dbReference>
<feature type="compositionally biased region" description="Low complexity" evidence="4">
    <location>
        <begin position="2213"/>
        <end position="2230"/>
    </location>
</feature>
<feature type="region of interest" description="Disordered" evidence="4">
    <location>
        <begin position="2155"/>
        <end position="2230"/>
    </location>
</feature>
<dbReference type="InterPro" id="IPR055505">
    <property type="entry name" value="DUF7077"/>
</dbReference>
<keyword evidence="2" id="KW-0813">Transport</keyword>
<dbReference type="InterPro" id="IPR000008">
    <property type="entry name" value="C2_dom"/>
</dbReference>
<feature type="compositionally biased region" description="Polar residues" evidence="4">
    <location>
        <begin position="1647"/>
        <end position="1661"/>
    </location>
</feature>
<evidence type="ECO:0000256" key="2">
    <source>
        <dbReference type="ARBA" id="ARBA00022448"/>
    </source>
</evidence>
<feature type="region of interest" description="Disordered" evidence="4">
    <location>
        <begin position="1736"/>
        <end position="1755"/>
    </location>
</feature>
<evidence type="ECO:0000313" key="6">
    <source>
        <dbReference type="EMBL" id="KAK3690063.1"/>
    </source>
</evidence>
<keyword evidence="3" id="KW-0333">Golgi apparatus</keyword>
<dbReference type="InterPro" id="IPR022233">
    <property type="entry name" value="TRAPPC10/Trs130_C"/>
</dbReference>
<feature type="region of interest" description="Disordered" evidence="4">
    <location>
        <begin position="2054"/>
        <end position="2100"/>
    </location>
</feature>
<dbReference type="InterPro" id="IPR045126">
    <property type="entry name" value="TRAPPC10/Trs130"/>
</dbReference>